<accession>G5LJM6</accession>
<name>G5LJM6_SALET</name>
<evidence type="ECO:0000313" key="1">
    <source>
        <dbReference type="EMBL" id="EHC45109.1"/>
    </source>
</evidence>
<gene>
    <name evidence="1" type="ORF">LTSEALA_0511</name>
</gene>
<reference evidence="1 2" key="1">
    <citation type="journal article" date="2011" name="BMC Genomics">
        <title>Genome sequencing reveals diversification of virulence factor content and possible host adaptation in distinct subpopulations of Salmonella enterica.</title>
        <authorList>
            <person name="den Bakker H.C."/>
            <person name="Moreno Switt A.I."/>
            <person name="Govoni G."/>
            <person name="Cummings C.A."/>
            <person name="Ranieri M.L."/>
            <person name="Degoricija L."/>
            <person name="Hoelzer K."/>
            <person name="Rodriguez-Rivera L.D."/>
            <person name="Brown S."/>
            <person name="Bolchacova E."/>
            <person name="Furtado M.R."/>
            <person name="Wiedmann M."/>
        </authorList>
    </citation>
    <scope>NUCLEOTIDE SEQUENCE [LARGE SCALE GENOMIC DNA]</scope>
    <source>
        <strain evidence="1 2">R6-377</strain>
    </source>
</reference>
<proteinExistence type="predicted"/>
<dbReference type="Proteomes" id="UP000004642">
    <property type="component" value="Unassembled WGS sequence"/>
</dbReference>
<evidence type="ECO:0000313" key="2">
    <source>
        <dbReference type="Proteomes" id="UP000004642"/>
    </source>
</evidence>
<dbReference type="AlphaFoldDB" id="G5LJM6"/>
<organism evidence="1 2">
    <name type="scientific">Salmonella enterica subsp. enterica serovar Alachua str. R6-377</name>
    <dbReference type="NCBI Taxonomy" id="913241"/>
    <lineage>
        <taxon>Bacteria</taxon>
        <taxon>Pseudomonadati</taxon>
        <taxon>Pseudomonadota</taxon>
        <taxon>Gammaproteobacteria</taxon>
        <taxon>Enterobacterales</taxon>
        <taxon>Enterobacteriaceae</taxon>
        <taxon>Salmonella</taxon>
    </lineage>
</organism>
<protein>
    <submittedName>
        <fullName evidence="1">Uncharacterized protein</fullName>
    </submittedName>
</protein>
<dbReference type="EMBL" id="AFCJ01000227">
    <property type="protein sequence ID" value="EHC45109.1"/>
    <property type="molecule type" value="Genomic_DNA"/>
</dbReference>
<sequence>MHEPCAHQALLRAIKHTMGIKQRKVVIDAFLKTESGQLIGDLTGFNRALF</sequence>
<comment type="caution">
    <text evidence="1">The sequence shown here is derived from an EMBL/GenBank/DDBJ whole genome shotgun (WGS) entry which is preliminary data.</text>
</comment>